<organism evidence="1 2">
    <name type="scientific">Paenibacillus psychroresistens</name>
    <dbReference type="NCBI Taxonomy" id="1778678"/>
    <lineage>
        <taxon>Bacteria</taxon>
        <taxon>Bacillati</taxon>
        <taxon>Bacillota</taxon>
        <taxon>Bacilli</taxon>
        <taxon>Bacillales</taxon>
        <taxon>Paenibacillaceae</taxon>
        <taxon>Paenibacillus</taxon>
    </lineage>
</organism>
<dbReference type="AlphaFoldDB" id="A0A6B8RIF4"/>
<accession>A0A6B8RIF4</accession>
<reference evidence="2" key="1">
    <citation type="submission" date="2018-11" db="EMBL/GenBank/DDBJ databases">
        <title>Complete genome sequence of Paenibacillus sp. ML311-T8.</title>
        <authorList>
            <person name="Nam Y.-D."/>
            <person name="Kang J."/>
            <person name="Chung W.-H."/>
            <person name="Park Y.S."/>
        </authorList>
    </citation>
    <scope>NUCLEOTIDE SEQUENCE [LARGE SCALE GENOMIC DNA]</scope>
    <source>
        <strain evidence="2">ML311-T8</strain>
    </source>
</reference>
<sequence>MDELKYYIAYKGRRFGNPMTKEAAIIELFKMSNAFNGMSIHVYDFNDKLRKVIARKKPPNEL</sequence>
<dbReference type="EMBL" id="CP034235">
    <property type="protein sequence ID" value="QGQ95849.1"/>
    <property type="molecule type" value="Genomic_DNA"/>
</dbReference>
<dbReference type="Proteomes" id="UP000426246">
    <property type="component" value="Chromosome"/>
</dbReference>
<dbReference type="OrthoDB" id="2666009at2"/>
<keyword evidence="2" id="KW-1185">Reference proteome</keyword>
<evidence type="ECO:0000313" key="1">
    <source>
        <dbReference type="EMBL" id="QGQ95849.1"/>
    </source>
</evidence>
<dbReference type="KEGG" id="ppsc:EHS13_13660"/>
<dbReference type="RefSeq" id="WP_155700884.1">
    <property type="nucleotide sequence ID" value="NZ_CP034235.1"/>
</dbReference>
<gene>
    <name evidence="1" type="ORF">EHS13_13660</name>
</gene>
<proteinExistence type="predicted"/>
<protein>
    <submittedName>
        <fullName evidence="1">Uncharacterized protein</fullName>
    </submittedName>
</protein>
<name>A0A6B8RIF4_9BACL</name>
<evidence type="ECO:0000313" key="2">
    <source>
        <dbReference type="Proteomes" id="UP000426246"/>
    </source>
</evidence>